<name>A0A0S4QPI6_9ACTN</name>
<proteinExistence type="predicted"/>
<dbReference type="Proteomes" id="UP000198802">
    <property type="component" value="Unassembled WGS sequence"/>
</dbReference>
<sequence length="34" mass="3912">MHLTRIYRKPGIRGRTELAALFAGQRDTDRDAKP</sequence>
<keyword evidence="2" id="KW-1185">Reference proteome</keyword>
<organism evidence="1 2">
    <name type="scientific">Parafrankia irregularis</name>
    <dbReference type="NCBI Taxonomy" id="795642"/>
    <lineage>
        <taxon>Bacteria</taxon>
        <taxon>Bacillati</taxon>
        <taxon>Actinomycetota</taxon>
        <taxon>Actinomycetes</taxon>
        <taxon>Frankiales</taxon>
        <taxon>Frankiaceae</taxon>
        <taxon>Parafrankia</taxon>
    </lineage>
</organism>
<protein>
    <submittedName>
        <fullName evidence="1">Uncharacterized protein</fullName>
    </submittedName>
</protein>
<reference evidence="2" key="1">
    <citation type="submission" date="2015-11" db="EMBL/GenBank/DDBJ databases">
        <authorList>
            <person name="Varghese N."/>
        </authorList>
    </citation>
    <scope>NUCLEOTIDE SEQUENCE [LARGE SCALE GENOMIC DNA]</scope>
    <source>
        <strain evidence="2">DSM 45899</strain>
    </source>
</reference>
<evidence type="ECO:0000313" key="2">
    <source>
        <dbReference type="Proteomes" id="UP000198802"/>
    </source>
</evidence>
<dbReference type="EMBL" id="FAOZ01000007">
    <property type="protein sequence ID" value="CUU56410.1"/>
    <property type="molecule type" value="Genomic_DNA"/>
</dbReference>
<accession>A0A0S4QPI6</accession>
<evidence type="ECO:0000313" key="1">
    <source>
        <dbReference type="EMBL" id="CUU56410.1"/>
    </source>
</evidence>
<dbReference type="AlphaFoldDB" id="A0A0S4QPI6"/>
<gene>
    <name evidence="1" type="ORF">Ga0074812_107294</name>
</gene>